<accession>A0A0H5RCA0</accession>
<keyword evidence="1" id="KW-0812">Transmembrane</keyword>
<dbReference type="EMBL" id="HACM01005687">
    <property type="protein sequence ID" value="CRZ06129.1"/>
    <property type="molecule type" value="Transcribed_RNA"/>
</dbReference>
<keyword evidence="1" id="KW-0472">Membrane</keyword>
<evidence type="ECO:0000256" key="1">
    <source>
        <dbReference type="SAM" id="Phobius"/>
    </source>
</evidence>
<reference evidence="2" key="1">
    <citation type="submission" date="2015-04" db="EMBL/GenBank/DDBJ databases">
        <title>The genome sequence of the plant pathogenic Rhizarian Plasmodiophora brassicae reveals insights in its biotrophic life cycle and the origin of chitin synthesis.</title>
        <authorList>
            <person name="Schwelm A."/>
            <person name="Fogelqvist J."/>
            <person name="Knaust A."/>
            <person name="Julke S."/>
            <person name="Lilja T."/>
            <person name="Dhandapani V."/>
            <person name="Bonilla-Rosso G."/>
            <person name="Karlsson M."/>
            <person name="Shevchenko A."/>
            <person name="Choi S.R."/>
            <person name="Kim H.G."/>
            <person name="Park J.Y."/>
            <person name="Lim Y.P."/>
            <person name="Ludwig-Muller J."/>
            <person name="Dixelius C."/>
        </authorList>
    </citation>
    <scope>NUCLEOTIDE SEQUENCE</scope>
    <source>
        <tissue evidence="2">Potato root galls</tissue>
    </source>
</reference>
<protein>
    <submittedName>
        <fullName evidence="2">Uncharacterized protein</fullName>
    </submittedName>
</protein>
<feature type="transmembrane region" description="Helical" evidence="1">
    <location>
        <begin position="45"/>
        <end position="63"/>
    </location>
</feature>
<name>A0A0H5RCA0_9EUKA</name>
<sequence length="99" mass="11749">MKTVLKSWRLRVHYNLQTYFISEIALIEKLLCICLRVLFCVSQPMPLLHIFLFSTFFYFFSPFSEETLMGSLQSLHKCKVRSLIASLEFEKHPKKKSNK</sequence>
<proteinExistence type="predicted"/>
<keyword evidence="1" id="KW-1133">Transmembrane helix</keyword>
<dbReference type="AlphaFoldDB" id="A0A0H5RCA0"/>
<organism evidence="2">
    <name type="scientific">Spongospora subterranea</name>
    <dbReference type="NCBI Taxonomy" id="70186"/>
    <lineage>
        <taxon>Eukaryota</taxon>
        <taxon>Sar</taxon>
        <taxon>Rhizaria</taxon>
        <taxon>Endomyxa</taxon>
        <taxon>Phytomyxea</taxon>
        <taxon>Plasmodiophorida</taxon>
        <taxon>Plasmodiophoridae</taxon>
        <taxon>Spongospora</taxon>
    </lineage>
</organism>
<evidence type="ECO:0000313" key="2">
    <source>
        <dbReference type="EMBL" id="CRZ06129.1"/>
    </source>
</evidence>